<dbReference type="AlphaFoldDB" id="A0A268EDL1"/>
<dbReference type="InterPro" id="IPR001466">
    <property type="entry name" value="Beta-lactam-related"/>
</dbReference>
<protein>
    <submittedName>
        <fullName evidence="5">Serine hydrolase</fullName>
    </submittedName>
</protein>
<evidence type="ECO:0000313" key="6">
    <source>
        <dbReference type="Proteomes" id="UP000215596"/>
    </source>
</evidence>
<evidence type="ECO:0000313" key="5">
    <source>
        <dbReference type="EMBL" id="PAD71212.1"/>
    </source>
</evidence>
<dbReference type="GO" id="GO:0016020">
    <property type="term" value="C:membrane"/>
    <property type="evidence" value="ECO:0007669"/>
    <property type="project" value="UniProtKB-SubCell"/>
</dbReference>
<dbReference type="InterPro" id="IPR012338">
    <property type="entry name" value="Beta-lactam/transpept-like"/>
</dbReference>
<feature type="domain" description="Beta-lactamase-related" evidence="4">
    <location>
        <begin position="53"/>
        <end position="373"/>
    </location>
</feature>
<feature type="signal peptide" evidence="3">
    <location>
        <begin position="1"/>
        <end position="25"/>
    </location>
</feature>
<evidence type="ECO:0000256" key="2">
    <source>
        <dbReference type="ARBA" id="ARBA00023136"/>
    </source>
</evidence>
<gene>
    <name evidence="5" type="ORF">CHH67_25285</name>
</gene>
<comment type="subcellular location">
    <subcellularLocation>
        <location evidence="1">Membrane</location>
    </subcellularLocation>
</comment>
<dbReference type="OrthoDB" id="9797709at2"/>
<dbReference type="PANTHER" id="PTHR46825">
    <property type="entry name" value="D-ALANYL-D-ALANINE-CARBOXYPEPTIDASE/ENDOPEPTIDASE AMPH"/>
    <property type="match status" value="1"/>
</dbReference>
<dbReference type="InterPro" id="IPR050491">
    <property type="entry name" value="AmpC-like"/>
</dbReference>
<evidence type="ECO:0000256" key="1">
    <source>
        <dbReference type="ARBA" id="ARBA00004370"/>
    </source>
</evidence>
<accession>A0A268EDL1</accession>
<dbReference type="EMBL" id="NPBY01000115">
    <property type="protein sequence ID" value="PAD71212.1"/>
    <property type="molecule type" value="Genomic_DNA"/>
</dbReference>
<dbReference type="Proteomes" id="UP000215596">
    <property type="component" value="Unassembled WGS sequence"/>
</dbReference>
<proteinExistence type="predicted"/>
<name>A0A268EDL1_9BACL</name>
<organism evidence="5 6">
    <name type="scientific">Paenibacillus campinasensis</name>
    <dbReference type="NCBI Taxonomy" id="66347"/>
    <lineage>
        <taxon>Bacteria</taxon>
        <taxon>Bacillati</taxon>
        <taxon>Bacillota</taxon>
        <taxon>Bacilli</taxon>
        <taxon>Bacillales</taxon>
        <taxon>Paenibacillaceae</taxon>
        <taxon>Paenibacillus</taxon>
    </lineage>
</organism>
<dbReference type="PANTHER" id="PTHR46825:SF11">
    <property type="entry name" value="PENICILLIN-BINDING PROTEIN 4"/>
    <property type="match status" value="1"/>
</dbReference>
<evidence type="ECO:0000259" key="4">
    <source>
        <dbReference type="Pfam" id="PF00144"/>
    </source>
</evidence>
<dbReference type="RefSeq" id="WP_095268145.1">
    <property type="nucleotide sequence ID" value="NZ_NPBY01000115.1"/>
</dbReference>
<comment type="caution">
    <text evidence="5">The sequence shown here is derived from an EMBL/GenBank/DDBJ whole genome shotgun (WGS) entry which is preliminary data.</text>
</comment>
<keyword evidence="3" id="KW-0732">Signal</keyword>
<dbReference type="GO" id="GO:0016787">
    <property type="term" value="F:hydrolase activity"/>
    <property type="evidence" value="ECO:0007669"/>
    <property type="project" value="UniProtKB-KW"/>
</dbReference>
<sequence length="692" mass="75570">MKKSLSRILIVILAVMLLLPTAAMASGTDPSNEAKPGQNLETIAAEKASLLTQAYGTISVQYALIDQGEILLSGQSGMNDMAGEIPLTNETMYGIGSTSKVFTTAAVLKLADQGRIDLDTPLVEYIPDFKMKDERYKLITPRMLLNHSSGLHGSTLINAFLFADSDPYAKESLLQHLANQTLKADPGAFSVYSNDSFTLAEILVERVSGTDYTAFIHQHFTGPLNMNNTKTSQDALDPDQLAGLYYPTYQGQLPNETVNVIGTGGIYSTAEDLARFATIFTGETEGILSPQAIQAMEQEEYKNGIWPEDADNSIDFGLGWDSVRLYPFNDYGIKALTKGGDTILYHASLVVLPEHNMAASVLSSGGSSSFNQLLASELLLQALKEKGVIDEFKPAKSFGVPVAADMPEEMKEYAGYYVATNVQMHADIRDGKLFLTVPMSPEEPAQTFVYTGDGDFVSEEGSTKVRFVTESNDRTYMWVKQYATLPELGQIALNQYQAEKVEKETLPGRSEAAWKKREGKSYYLLNEKYTSIAYMIMKPVLTISRVGDMPAYIADRKIVGPDLAVSQHQVPGTGSRDTSDISFFTQQGVEYAEAAGSLYMSEDGIKPLYHGKKSRLTIHPEGHARWFTVPEQAAARTMTVELPENGGFAVYDENGVCLNFTVISGEASVTLPENGTVVFAGDPGSVFQISLD</sequence>
<dbReference type="Pfam" id="PF00144">
    <property type="entry name" value="Beta-lactamase"/>
    <property type="match status" value="1"/>
</dbReference>
<evidence type="ECO:0000256" key="3">
    <source>
        <dbReference type="SAM" id="SignalP"/>
    </source>
</evidence>
<keyword evidence="2" id="KW-0472">Membrane</keyword>
<keyword evidence="5" id="KW-0378">Hydrolase</keyword>
<reference evidence="5 6" key="1">
    <citation type="submission" date="2017-07" db="EMBL/GenBank/DDBJ databases">
        <title>Isolation and whole genome analysis of endospore-forming bacteria from heroin.</title>
        <authorList>
            <person name="Kalinowski J."/>
            <person name="Ahrens B."/>
            <person name="Al-Dilaimi A."/>
            <person name="Winkler A."/>
            <person name="Wibberg D."/>
            <person name="Schleenbecker U."/>
            <person name="Ruckert C."/>
            <person name="Wolfel R."/>
            <person name="Grass G."/>
        </authorList>
    </citation>
    <scope>NUCLEOTIDE SEQUENCE [LARGE SCALE GENOMIC DNA]</scope>
    <source>
        <strain evidence="5 6">7537-G1</strain>
    </source>
</reference>
<feature type="chain" id="PRO_5032555886" evidence="3">
    <location>
        <begin position="26"/>
        <end position="692"/>
    </location>
</feature>
<dbReference type="SUPFAM" id="SSF56601">
    <property type="entry name" value="beta-lactamase/transpeptidase-like"/>
    <property type="match status" value="1"/>
</dbReference>
<dbReference type="Gene3D" id="3.40.710.10">
    <property type="entry name" value="DD-peptidase/beta-lactamase superfamily"/>
    <property type="match status" value="1"/>
</dbReference>